<dbReference type="Proteomes" id="UP000199354">
    <property type="component" value="Unassembled WGS sequence"/>
</dbReference>
<feature type="domain" description="Shikimate dehydrogenase substrate binding N-terminal" evidence="4">
    <location>
        <begin position="7"/>
        <end position="89"/>
    </location>
</feature>
<keyword evidence="6" id="KW-1185">Reference proteome</keyword>
<dbReference type="Gene3D" id="3.40.50.10860">
    <property type="entry name" value="Leucine Dehydrogenase, chain A, domain 1"/>
    <property type="match status" value="1"/>
</dbReference>
<evidence type="ECO:0000259" key="4">
    <source>
        <dbReference type="Pfam" id="PF08501"/>
    </source>
</evidence>
<evidence type="ECO:0000256" key="1">
    <source>
        <dbReference type="ARBA" id="ARBA00004871"/>
    </source>
</evidence>
<dbReference type="GO" id="GO:0009423">
    <property type="term" value="P:chorismate biosynthetic process"/>
    <property type="evidence" value="ECO:0007669"/>
    <property type="project" value="TreeGrafter"/>
</dbReference>
<comment type="pathway">
    <text evidence="1">Metabolic intermediate biosynthesis; chorismate biosynthesis; chorismate from D-erythrose 4-phosphate and phosphoenolpyruvate: step 4/7.</text>
</comment>
<dbReference type="OrthoDB" id="9792692at2"/>
<dbReference type="EMBL" id="FMVF01000002">
    <property type="protein sequence ID" value="SCX82825.1"/>
    <property type="molecule type" value="Genomic_DNA"/>
</dbReference>
<keyword evidence="2" id="KW-0560">Oxidoreductase</keyword>
<dbReference type="GO" id="GO:0019632">
    <property type="term" value="P:shikimate metabolic process"/>
    <property type="evidence" value="ECO:0007669"/>
    <property type="project" value="TreeGrafter"/>
</dbReference>
<dbReference type="GO" id="GO:0004764">
    <property type="term" value="F:shikimate 3-dehydrogenase (NADP+) activity"/>
    <property type="evidence" value="ECO:0007669"/>
    <property type="project" value="InterPro"/>
</dbReference>
<dbReference type="PANTHER" id="PTHR21089">
    <property type="entry name" value="SHIKIMATE DEHYDROGENASE"/>
    <property type="match status" value="1"/>
</dbReference>
<protein>
    <submittedName>
        <fullName evidence="5">Shikimate dehydrogenase</fullName>
    </submittedName>
</protein>
<reference evidence="5 6" key="1">
    <citation type="submission" date="2016-10" db="EMBL/GenBank/DDBJ databases">
        <authorList>
            <person name="de Groot N.N."/>
        </authorList>
    </citation>
    <scope>NUCLEOTIDE SEQUENCE [LARGE SCALE GENOMIC DNA]</scope>
    <source>
        <strain evidence="5 6">CGMCC 1.7031</strain>
    </source>
</reference>
<dbReference type="STRING" id="490189.SAMN02927903_00192"/>
<evidence type="ECO:0000256" key="2">
    <source>
        <dbReference type="ARBA" id="ARBA00023002"/>
    </source>
</evidence>
<keyword evidence="3" id="KW-0028">Amino-acid biosynthesis</keyword>
<gene>
    <name evidence="5" type="ORF">SAMN02927903_00192</name>
</gene>
<dbReference type="GO" id="GO:0050661">
    <property type="term" value="F:NADP binding"/>
    <property type="evidence" value="ECO:0007669"/>
    <property type="project" value="TreeGrafter"/>
</dbReference>
<dbReference type="AlphaFoldDB" id="A0A1G5AY53"/>
<dbReference type="InterPro" id="IPR013708">
    <property type="entry name" value="Shikimate_DH-bd_N"/>
</dbReference>
<dbReference type="Pfam" id="PF08501">
    <property type="entry name" value="Shikimate_dh_N"/>
    <property type="match status" value="1"/>
</dbReference>
<accession>A0A1G5AY53</accession>
<evidence type="ECO:0000313" key="5">
    <source>
        <dbReference type="EMBL" id="SCX82825.1"/>
    </source>
</evidence>
<sequence>MGKIFGLIGRHIGHSFSKTYFTERFAKDELHDHTYVNFDLPDLSRFPDLIADNPDLAGLNVTIPYKEAVMPYLHKLSKKAAQIGAVNTIRFTKSGKLKGYNTDCYGFEESLYPMLQSHHKKALILGTGGAAKAVAYALEQLDILYTFVSREPAGNTIGYERINATTFDNFQIVINCTPLGMSPNLDACPPLPYEHFSAQHIAYDLIYNPEETLFLQKAKSFGADTKNGHEMLVLQAEKAWKIWNR</sequence>
<proteinExistence type="predicted"/>
<dbReference type="CDD" id="cd01065">
    <property type="entry name" value="NAD_bind_Shikimate_DH"/>
    <property type="match status" value="1"/>
</dbReference>
<dbReference type="InterPro" id="IPR022893">
    <property type="entry name" value="Shikimate_DH_fam"/>
</dbReference>
<evidence type="ECO:0000313" key="6">
    <source>
        <dbReference type="Proteomes" id="UP000199354"/>
    </source>
</evidence>
<dbReference type="InterPro" id="IPR046346">
    <property type="entry name" value="Aminoacid_DH-like_N_sf"/>
</dbReference>
<dbReference type="RefSeq" id="WP_091140239.1">
    <property type="nucleotide sequence ID" value="NZ_FMVF01000002.1"/>
</dbReference>
<dbReference type="GO" id="GO:0009073">
    <property type="term" value="P:aromatic amino acid family biosynthetic process"/>
    <property type="evidence" value="ECO:0007669"/>
    <property type="project" value="UniProtKB-KW"/>
</dbReference>
<dbReference type="SUPFAM" id="SSF51735">
    <property type="entry name" value="NAD(P)-binding Rossmann-fold domains"/>
    <property type="match status" value="1"/>
</dbReference>
<dbReference type="SUPFAM" id="SSF53223">
    <property type="entry name" value="Aminoacid dehydrogenase-like, N-terminal domain"/>
    <property type="match status" value="1"/>
</dbReference>
<name>A0A1G5AY53_9FLAO</name>
<dbReference type="PANTHER" id="PTHR21089:SF1">
    <property type="entry name" value="BIFUNCTIONAL 3-DEHYDROQUINATE DEHYDRATASE_SHIKIMATE DEHYDROGENASE, CHLOROPLASTIC"/>
    <property type="match status" value="1"/>
</dbReference>
<dbReference type="GO" id="GO:0005829">
    <property type="term" value="C:cytosol"/>
    <property type="evidence" value="ECO:0007669"/>
    <property type="project" value="TreeGrafter"/>
</dbReference>
<organism evidence="5 6">
    <name type="scientific">Flavobacterium caeni</name>
    <dbReference type="NCBI Taxonomy" id="490189"/>
    <lineage>
        <taxon>Bacteria</taxon>
        <taxon>Pseudomonadati</taxon>
        <taxon>Bacteroidota</taxon>
        <taxon>Flavobacteriia</taxon>
        <taxon>Flavobacteriales</taxon>
        <taxon>Flavobacteriaceae</taxon>
        <taxon>Flavobacterium</taxon>
    </lineage>
</organism>
<keyword evidence="3" id="KW-0057">Aromatic amino acid biosynthesis</keyword>
<evidence type="ECO:0000256" key="3">
    <source>
        <dbReference type="ARBA" id="ARBA00023141"/>
    </source>
</evidence>
<dbReference type="InterPro" id="IPR036291">
    <property type="entry name" value="NAD(P)-bd_dom_sf"/>
</dbReference>
<dbReference type="Gene3D" id="3.40.50.720">
    <property type="entry name" value="NAD(P)-binding Rossmann-like Domain"/>
    <property type="match status" value="1"/>
</dbReference>